<accession>A0A016VLI4</accession>
<evidence type="ECO:0000313" key="1">
    <source>
        <dbReference type="EMBL" id="EYC28464.1"/>
    </source>
</evidence>
<sequence length="85" mass="9616">MFYTSDHSTTEIMLWSMFILHRRTTDVVAGAFESYRAFNMLSTVRGINLIGCVVPINALLTLSPFEGSVSVAYSRVHARKNDSWQ</sequence>
<dbReference type="Proteomes" id="UP000024635">
    <property type="component" value="Unassembled WGS sequence"/>
</dbReference>
<reference evidence="2" key="1">
    <citation type="journal article" date="2015" name="Nat. Genet.">
        <title>The genome and transcriptome of the zoonotic hookworm Ancylostoma ceylanicum identify infection-specific gene families.</title>
        <authorList>
            <person name="Schwarz E.M."/>
            <person name="Hu Y."/>
            <person name="Antoshechkin I."/>
            <person name="Miller M.M."/>
            <person name="Sternberg P.W."/>
            <person name="Aroian R.V."/>
        </authorList>
    </citation>
    <scope>NUCLEOTIDE SEQUENCE</scope>
    <source>
        <strain evidence="2">HY135</strain>
    </source>
</reference>
<dbReference type="AlphaFoldDB" id="A0A016VLI4"/>
<keyword evidence="2" id="KW-1185">Reference proteome</keyword>
<comment type="caution">
    <text evidence="1">The sequence shown here is derived from an EMBL/GenBank/DDBJ whole genome shotgun (WGS) entry which is preliminary data.</text>
</comment>
<proteinExistence type="predicted"/>
<name>A0A016VLI4_9BILA</name>
<evidence type="ECO:0000313" key="2">
    <source>
        <dbReference type="Proteomes" id="UP000024635"/>
    </source>
</evidence>
<organism evidence="1 2">
    <name type="scientific">Ancylostoma ceylanicum</name>
    <dbReference type="NCBI Taxonomy" id="53326"/>
    <lineage>
        <taxon>Eukaryota</taxon>
        <taxon>Metazoa</taxon>
        <taxon>Ecdysozoa</taxon>
        <taxon>Nematoda</taxon>
        <taxon>Chromadorea</taxon>
        <taxon>Rhabditida</taxon>
        <taxon>Rhabditina</taxon>
        <taxon>Rhabditomorpha</taxon>
        <taxon>Strongyloidea</taxon>
        <taxon>Ancylostomatidae</taxon>
        <taxon>Ancylostomatinae</taxon>
        <taxon>Ancylostoma</taxon>
    </lineage>
</organism>
<dbReference type="EMBL" id="JARK01001343">
    <property type="protein sequence ID" value="EYC28464.1"/>
    <property type="molecule type" value="Genomic_DNA"/>
</dbReference>
<gene>
    <name evidence="1" type="primary">Acey_s0007.g3236</name>
    <name evidence="1" type="ORF">Y032_0007g3236</name>
</gene>
<protein>
    <submittedName>
        <fullName evidence="1">Uncharacterized protein</fullName>
    </submittedName>
</protein>